<protein>
    <recommendedName>
        <fullName evidence="4">F-box domain-containing protein</fullName>
    </recommendedName>
</protein>
<evidence type="ECO:0000256" key="1">
    <source>
        <dbReference type="SAM" id="SignalP"/>
    </source>
</evidence>
<feature type="chain" id="PRO_5019509356" description="F-box domain-containing protein" evidence="1">
    <location>
        <begin position="20"/>
        <end position="93"/>
    </location>
</feature>
<comment type="caution">
    <text evidence="2">The sequence shown here is derived from an EMBL/GenBank/DDBJ whole genome shotgun (WGS) entry which is preliminary data.</text>
</comment>
<gene>
    <name evidence="2" type="ORF">B296_00015036</name>
</gene>
<name>A0A426YQB6_ENSVE</name>
<keyword evidence="1" id="KW-0732">Signal</keyword>
<proteinExistence type="predicted"/>
<dbReference type="AlphaFoldDB" id="A0A426YQB6"/>
<feature type="signal peptide" evidence="1">
    <location>
        <begin position="1"/>
        <end position="19"/>
    </location>
</feature>
<dbReference type="Proteomes" id="UP000287651">
    <property type="component" value="Unassembled WGS sequence"/>
</dbReference>
<reference evidence="2 3" key="1">
    <citation type="journal article" date="2014" name="Agronomy (Basel)">
        <title>A Draft Genome Sequence for Ensete ventricosum, the Drought-Tolerant Tree Against Hunger.</title>
        <authorList>
            <person name="Harrison J."/>
            <person name="Moore K.A."/>
            <person name="Paszkiewicz K."/>
            <person name="Jones T."/>
            <person name="Grant M."/>
            <person name="Ambacheew D."/>
            <person name="Muzemil S."/>
            <person name="Studholme D.J."/>
        </authorList>
    </citation>
    <scope>NUCLEOTIDE SEQUENCE [LARGE SCALE GENOMIC DNA]</scope>
</reference>
<evidence type="ECO:0000313" key="3">
    <source>
        <dbReference type="Proteomes" id="UP000287651"/>
    </source>
</evidence>
<accession>A0A426YQB6</accession>
<organism evidence="2 3">
    <name type="scientific">Ensete ventricosum</name>
    <name type="common">Abyssinian banana</name>
    <name type="synonym">Musa ensete</name>
    <dbReference type="NCBI Taxonomy" id="4639"/>
    <lineage>
        <taxon>Eukaryota</taxon>
        <taxon>Viridiplantae</taxon>
        <taxon>Streptophyta</taxon>
        <taxon>Embryophyta</taxon>
        <taxon>Tracheophyta</taxon>
        <taxon>Spermatophyta</taxon>
        <taxon>Magnoliopsida</taxon>
        <taxon>Liliopsida</taxon>
        <taxon>Zingiberales</taxon>
        <taxon>Musaceae</taxon>
        <taxon>Ensete</taxon>
    </lineage>
</organism>
<evidence type="ECO:0000313" key="2">
    <source>
        <dbReference type="EMBL" id="RRT53902.1"/>
    </source>
</evidence>
<dbReference type="EMBL" id="AMZH03010880">
    <property type="protein sequence ID" value="RRT53902.1"/>
    <property type="molecule type" value="Genomic_DNA"/>
</dbReference>
<evidence type="ECO:0008006" key="4">
    <source>
        <dbReference type="Google" id="ProtNLM"/>
    </source>
</evidence>
<sequence length="93" mass="10523">MKNPWNDMILLLPLQELMSLTSVQRKLCSSASCSIFYVDSLHVTWILNQVPPKLLHSSICIELIVALMPTIPRVNPLLSLIFISTLSLRMMLS</sequence>